<dbReference type="PATRIC" id="fig|1082931.4.peg.3756"/>
<dbReference type="PANTHER" id="PTHR30614:SF41">
    <property type="entry name" value="INNER MEMBRANE AMINO-ACID ABC TRANSPORTER PERMEASE PROTEIN YHDY"/>
    <property type="match status" value="1"/>
</dbReference>
<comment type="similarity">
    <text evidence="5">Belongs to the binding-protein-dependent transport system permease family.</text>
</comment>
<dbReference type="GO" id="GO:0006865">
    <property type="term" value="P:amino acid transport"/>
    <property type="evidence" value="ECO:0007669"/>
    <property type="project" value="TreeGrafter"/>
</dbReference>
<dbReference type="SUPFAM" id="SSF161098">
    <property type="entry name" value="MetI-like"/>
    <property type="match status" value="1"/>
</dbReference>
<organism evidence="7 8">
    <name type="scientific">Pelagibacterium halotolerans (strain DSM 22347 / JCM 15775 / CGMCC 1.7692 / B2)</name>
    <dbReference type="NCBI Taxonomy" id="1082931"/>
    <lineage>
        <taxon>Bacteria</taxon>
        <taxon>Pseudomonadati</taxon>
        <taxon>Pseudomonadota</taxon>
        <taxon>Alphaproteobacteria</taxon>
        <taxon>Hyphomicrobiales</taxon>
        <taxon>Devosiaceae</taxon>
        <taxon>Pelagibacterium</taxon>
    </lineage>
</organism>
<evidence type="ECO:0000256" key="1">
    <source>
        <dbReference type="ARBA" id="ARBA00004651"/>
    </source>
</evidence>
<keyword evidence="4 5" id="KW-0472">Membrane</keyword>
<gene>
    <name evidence="7" type="ordered locus">KKY_3805</name>
</gene>
<keyword evidence="8" id="KW-1185">Reference proteome</keyword>
<dbReference type="KEGG" id="phl:KKY_3805"/>
<dbReference type="InterPro" id="IPR043429">
    <property type="entry name" value="ArtM/GltK/GlnP/TcyL/YhdX-like"/>
</dbReference>
<feature type="transmembrane region" description="Helical" evidence="5">
    <location>
        <begin position="21"/>
        <end position="47"/>
    </location>
</feature>
<dbReference type="InterPro" id="IPR035906">
    <property type="entry name" value="MetI-like_sf"/>
</dbReference>
<dbReference type="PANTHER" id="PTHR30614">
    <property type="entry name" value="MEMBRANE COMPONENT OF AMINO ACID ABC TRANSPORTER"/>
    <property type="match status" value="1"/>
</dbReference>
<dbReference type="EMBL" id="CP003075">
    <property type="protein sequence ID" value="AEQ53787.1"/>
    <property type="molecule type" value="Genomic_DNA"/>
</dbReference>
<reference evidence="7 8" key="1">
    <citation type="journal article" date="2012" name="J. Bacteriol.">
        <title>Complete genome sequence of Pelagibacterium halotolerans B2T.</title>
        <authorList>
            <person name="Huo Y.Y."/>
            <person name="Cheng H."/>
            <person name="Han X.F."/>
            <person name="Jiang X.W."/>
            <person name="Sun C."/>
            <person name="Zhang X.Q."/>
            <person name="Zhu X.F."/>
            <person name="Liu Y.F."/>
            <person name="Li P.F."/>
            <person name="Ni P.X."/>
            <person name="Wu M."/>
        </authorList>
    </citation>
    <scope>NUCLEOTIDE SEQUENCE [LARGE SCALE GENOMIC DNA]</scope>
    <source>
        <strain evidence="8">DSM 22347 / JCM 15775 / CGMCC 1.7692 / B2</strain>
    </source>
</reference>
<dbReference type="Pfam" id="PF00528">
    <property type="entry name" value="BPD_transp_1"/>
    <property type="match status" value="1"/>
</dbReference>
<keyword evidence="3 5" id="KW-1133">Transmembrane helix</keyword>
<evidence type="ECO:0000256" key="3">
    <source>
        <dbReference type="ARBA" id="ARBA00022989"/>
    </source>
</evidence>
<dbReference type="HOGENOM" id="CLU_019602_16_1_5"/>
<dbReference type="Proteomes" id="UP000008850">
    <property type="component" value="Chromosome"/>
</dbReference>
<dbReference type="InterPro" id="IPR000515">
    <property type="entry name" value="MetI-like"/>
</dbReference>
<evidence type="ECO:0000256" key="5">
    <source>
        <dbReference type="RuleBase" id="RU363032"/>
    </source>
</evidence>
<evidence type="ECO:0000313" key="7">
    <source>
        <dbReference type="EMBL" id="AEQ53787.1"/>
    </source>
</evidence>
<keyword evidence="5" id="KW-0813">Transport</keyword>
<evidence type="ECO:0000256" key="2">
    <source>
        <dbReference type="ARBA" id="ARBA00022692"/>
    </source>
</evidence>
<dbReference type="CDD" id="cd06261">
    <property type="entry name" value="TM_PBP2"/>
    <property type="match status" value="1"/>
</dbReference>
<name>G4RD37_PELHB</name>
<dbReference type="eggNOG" id="COG0765">
    <property type="taxonomic scope" value="Bacteria"/>
</dbReference>
<feature type="transmembrane region" description="Helical" evidence="5">
    <location>
        <begin position="322"/>
        <end position="345"/>
    </location>
</feature>
<feature type="transmembrane region" description="Helical" evidence="5">
    <location>
        <begin position="94"/>
        <end position="116"/>
    </location>
</feature>
<proteinExistence type="inferred from homology"/>
<evidence type="ECO:0000259" key="6">
    <source>
        <dbReference type="PROSITE" id="PS50928"/>
    </source>
</evidence>
<protein>
    <submittedName>
        <fullName evidence="7">Putative amino acid ABC transporter permease protein</fullName>
    </submittedName>
</protein>
<dbReference type="AlphaFoldDB" id="G4RD37"/>
<dbReference type="GO" id="GO:0005886">
    <property type="term" value="C:plasma membrane"/>
    <property type="evidence" value="ECO:0007669"/>
    <property type="project" value="UniProtKB-SubCell"/>
</dbReference>
<feature type="transmembrane region" description="Helical" evidence="5">
    <location>
        <begin position="291"/>
        <end position="310"/>
    </location>
</feature>
<comment type="subcellular location">
    <subcellularLocation>
        <location evidence="1 5">Cell membrane</location>
        <topology evidence="1 5">Multi-pass membrane protein</topology>
    </subcellularLocation>
</comment>
<feature type="domain" description="ABC transmembrane type-1" evidence="6">
    <location>
        <begin position="154"/>
        <end position="348"/>
    </location>
</feature>
<evidence type="ECO:0000256" key="4">
    <source>
        <dbReference type="ARBA" id="ARBA00023136"/>
    </source>
</evidence>
<feature type="transmembrane region" description="Helical" evidence="5">
    <location>
        <begin position="123"/>
        <end position="145"/>
    </location>
</feature>
<evidence type="ECO:0000313" key="8">
    <source>
        <dbReference type="Proteomes" id="UP000008850"/>
    </source>
</evidence>
<keyword evidence="2 5" id="KW-0812">Transmembrane</keyword>
<dbReference type="GO" id="GO:0055085">
    <property type="term" value="P:transmembrane transport"/>
    <property type="evidence" value="ECO:0007669"/>
    <property type="project" value="InterPro"/>
</dbReference>
<dbReference type="RefSeq" id="WP_014132931.1">
    <property type="nucleotide sequence ID" value="NC_016078.1"/>
</dbReference>
<feature type="transmembrane region" description="Helical" evidence="5">
    <location>
        <begin position="151"/>
        <end position="178"/>
    </location>
</feature>
<dbReference type="PROSITE" id="PS50928">
    <property type="entry name" value="ABC_TM1"/>
    <property type="match status" value="1"/>
</dbReference>
<dbReference type="Gene3D" id="1.10.3720.10">
    <property type="entry name" value="MetI-like"/>
    <property type="match status" value="1"/>
</dbReference>
<sequence length="360" mass="40321">MGTALENRVRREAFWRNLRQDYFASPAFSLITVISVGALLLLVWQVVNWGLFDATFSPDARQAECAAKGGACWSVIANRWRIILFGLYPFPEHWRSGLACLVVVVVVVLSCIPYFWTARRLSITWLVGYGTFYVLMKGGVLGLPLVREAQWGGLALTLFIFTTMAVIGMPLSIAFALMRNSRLYWISRPMGVIIDGVRALPNVSILFTFAVVLPFMMPDMLVGEKLYRVIAGFILFFAAYQAEIIRGGMQAVAGGQEEAAKALGLSYRHRISRIVLPQAFHSALPATINQFVMFFMETTLVSIIGFSDLMSSARTAFSSGEWTFAFIEVYVFIAVIYFVFVFSLSRYGAYLERRMAVGSR</sequence>
<feature type="transmembrane region" description="Helical" evidence="5">
    <location>
        <begin position="229"/>
        <end position="245"/>
    </location>
</feature>
<feature type="transmembrane region" description="Helical" evidence="5">
    <location>
        <begin position="199"/>
        <end position="217"/>
    </location>
</feature>
<dbReference type="STRING" id="1082931.KKY_3805"/>
<accession>G4RD37</accession>